<organism evidence="2 3">
    <name type="scientific">Alistipes ihumii AP11</name>
    <dbReference type="NCBI Taxonomy" id="1211813"/>
    <lineage>
        <taxon>Bacteria</taxon>
        <taxon>Pseudomonadati</taxon>
        <taxon>Bacteroidota</taxon>
        <taxon>Bacteroidia</taxon>
        <taxon>Bacteroidales</taxon>
        <taxon>Rikenellaceae</taxon>
        <taxon>Alistipes</taxon>
    </lineage>
</organism>
<keyword evidence="3" id="KW-1185">Reference proteome</keyword>
<keyword evidence="1" id="KW-1133">Transmembrane helix</keyword>
<keyword evidence="1" id="KW-0472">Membrane</keyword>
<sequence>MTRRIRTGETKTFRAFIDFMKKKPQRVELGIWAAVLLALGVALHLLYPAPFVFPDSGSYVNSAASGTFNVYRPMGYSQYLGLLHGISPSLTFVFVFSYAIHALSTLWLLFSAKYLLEIRDRRIFGIFCLFAVAAPRLLFCTNFLMSDSLFHTLTVLFVTTALWVACSRNPMWLIWHLSVFAVLYEVRYAGMFYLPITLLAVWSMPSGSVRTRVGYMALPVLVFGLLYMSAKRTYMQQTGVDTFSAFSGWQLLNNASVLIPEANRELTPESFASQDLQTLHAFMRTCPDSVFSERNMLETFCMWDNKLPYKYFLFHVVKTTGRPYANAWVALGVLYGEYARELIRRYPMLYVERFLWPSVASLFRPMDITEERFALENEPMYRDYYGLTAERYEHAHRVFAALNPVRRAMHYVYWSALGLSLACLAIAWKSLGRADRKRRQLLLMLAAFVVVYLGASALASPNTAWRYTMPVFLPSLALTASLADYFLDMRRSRRSAVKESA</sequence>
<evidence type="ECO:0000313" key="3">
    <source>
        <dbReference type="Proteomes" id="UP001059295"/>
    </source>
</evidence>
<proteinExistence type="predicted"/>
<evidence type="ECO:0000256" key="1">
    <source>
        <dbReference type="SAM" id="Phobius"/>
    </source>
</evidence>
<feature type="transmembrane region" description="Helical" evidence="1">
    <location>
        <begin position="150"/>
        <end position="166"/>
    </location>
</feature>
<feature type="transmembrane region" description="Helical" evidence="1">
    <location>
        <begin position="467"/>
        <end position="487"/>
    </location>
</feature>
<evidence type="ECO:0008006" key="4">
    <source>
        <dbReference type="Google" id="ProtNLM"/>
    </source>
</evidence>
<feature type="transmembrane region" description="Helical" evidence="1">
    <location>
        <begin position="123"/>
        <end position="144"/>
    </location>
</feature>
<reference evidence="2" key="1">
    <citation type="journal article" date="2022" name="Cell">
        <title>Design, construction, and in vivo augmentation of a complex gut microbiome.</title>
        <authorList>
            <person name="Cheng A.G."/>
            <person name="Ho P.Y."/>
            <person name="Aranda-Diaz A."/>
            <person name="Jain S."/>
            <person name="Yu F.B."/>
            <person name="Meng X."/>
            <person name="Wang M."/>
            <person name="Iakiviak M."/>
            <person name="Nagashima K."/>
            <person name="Zhao A."/>
            <person name="Murugkar P."/>
            <person name="Patil A."/>
            <person name="Atabakhsh K."/>
            <person name="Weakley A."/>
            <person name="Yan J."/>
            <person name="Brumbaugh A.R."/>
            <person name="Higginbottom S."/>
            <person name="Dimas A."/>
            <person name="Shiver A.L."/>
            <person name="Deutschbauer A."/>
            <person name="Neff N."/>
            <person name="Sonnenburg J.L."/>
            <person name="Huang K.C."/>
            <person name="Fischbach M.A."/>
        </authorList>
    </citation>
    <scope>NUCLEOTIDE SEQUENCE</scope>
    <source>
        <strain evidence="2">AP11</strain>
    </source>
</reference>
<dbReference type="EMBL" id="CP102294">
    <property type="protein sequence ID" value="UWN57477.1"/>
    <property type="molecule type" value="Genomic_DNA"/>
</dbReference>
<feature type="transmembrane region" description="Helical" evidence="1">
    <location>
        <begin position="90"/>
        <end position="111"/>
    </location>
</feature>
<keyword evidence="1" id="KW-0812">Transmembrane</keyword>
<dbReference type="Proteomes" id="UP001059295">
    <property type="component" value="Chromosome"/>
</dbReference>
<evidence type="ECO:0000313" key="2">
    <source>
        <dbReference type="EMBL" id="UWN57477.1"/>
    </source>
</evidence>
<name>A0ABY5UZT8_9BACT</name>
<feature type="transmembrane region" description="Helical" evidence="1">
    <location>
        <begin position="441"/>
        <end position="461"/>
    </location>
</feature>
<dbReference type="RefSeq" id="WP_019245121.1">
    <property type="nucleotide sequence ID" value="NZ_CAPH01000006.1"/>
</dbReference>
<dbReference type="GeneID" id="82890368"/>
<protein>
    <recommendedName>
        <fullName evidence="4">Glycosyltransferase RgtA/B/C/D-like domain-containing protein</fullName>
    </recommendedName>
</protein>
<feature type="transmembrane region" description="Helical" evidence="1">
    <location>
        <begin position="173"/>
        <end position="193"/>
    </location>
</feature>
<accession>A0ABY5UZT8</accession>
<feature type="transmembrane region" description="Helical" evidence="1">
    <location>
        <begin position="29"/>
        <end position="47"/>
    </location>
</feature>
<feature type="transmembrane region" description="Helical" evidence="1">
    <location>
        <begin position="213"/>
        <end position="230"/>
    </location>
</feature>
<gene>
    <name evidence="2" type="ORF">NQ491_01500</name>
</gene>